<keyword evidence="3" id="KW-1185">Reference proteome</keyword>
<dbReference type="OrthoDB" id="7916136at2"/>
<accession>A0A2D2DRR6</accession>
<keyword evidence="1" id="KW-0812">Transmembrane</keyword>
<protein>
    <submittedName>
        <fullName evidence="2">Uncharacterized protein</fullName>
    </submittedName>
</protein>
<reference evidence="2" key="1">
    <citation type="submission" date="2017-10" db="EMBL/GenBank/DDBJ databases">
        <title>Massilia psychrophilum sp. nov., a novel purple-pigmented bacterium isolated from Tianshan glacier, Xinjiang Municipality, China.</title>
        <authorList>
            <person name="Wang H."/>
        </authorList>
    </citation>
    <scope>NUCLEOTIDE SEQUENCE [LARGE SCALE GENOMIC DNA]</scope>
    <source>
        <strain evidence="2">B2</strain>
    </source>
</reference>
<keyword evidence="1" id="KW-1133">Transmembrane helix</keyword>
<evidence type="ECO:0000313" key="3">
    <source>
        <dbReference type="Proteomes" id="UP000229897"/>
    </source>
</evidence>
<evidence type="ECO:0000256" key="1">
    <source>
        <dbReference type="SAM" id="Phobius"/>
    </source>
</evidence>
<dbReference type="EMBL" id="CP024608">
    <property type="protein sequence ID" value="ATQ77671.1"/>
    <property type="molecule type" value="Genomic_DNA"/>
</dbReference>
<gene>
    <name evidence="2" type="ORF">CR152_26570</name>
</gene>
<proteinExistence type="predicted"/>
<name>A0A2D2DRR6_9BURK</name>
<dbReference type="Proteomes" id="UP000229897">
    <property type="component" value="Chromosome"/>
</dbReference>
<feature type="transmembrane region" description="Helical" evidence="1">
    <location>
        <begin position="120"/>
        <end position="144"/>
    </location>
</feature>
<organism evidence="2 3">
    <name type="scientific">Massilia violaceinigra</name>
    <dbReference type="NCBI Taxonomy" id="2045208"/>
    <lineage>
        <taxon>Bacteria</taxon>
        <taxon>Pseudomonadati</taxon>
        <taxon>Pseudomonadota</taxon>
        <taxon>Betaproteobacteria</taxon>
        <taxon>Burkholderiales</taxon>
        <taxon>Oxalobacteraceae</taxon>
        <taxon>Telluria group</taxon>
        <taxon>Massilia</taxon>
    </lineage>
</organism>
<keyword evidence="1" id="KW-0472">Membrane</keyword>
<dbReference type="AlphaFoldDB" id="A0A2D2DRR6"/>
<evidence type="ECO:0000313" key="2">
    <source>
        <dbReference type="EMBL" id="ATQ77671.1"/>
    </source>
</evidence>
<dbReference type="KEGG" id="mass:CR152_26570"/>
<dbReference type="RefSeq" id="WP_099880062.1">
    <property type="nucleotide sequence ID" value="NZ_CP024608.1"/>
</dbReference>
<sequence>MTTRQSVYSLLVPDPGDTLAYTQYKQHKVETCSEIASSTGRAPTSDEMSAFERAAKTPMGIAMYQRRAVTLANAFLDATLESRKARLEAEFMTTAIGQQLATILAHQRARKGLIGWLKDVSANLSVNVLTILFIAALVFGYRLLDGWLNHLSTLTGVSSTEKSGRPALADWAGDPVIAALTGT</sequence>